<dbReference type="InterPro" id="IPR013786">
    <property type="entry name" value="AcylCoA_DH/ox_N"/>
</dbReference>
<dbReference type="GO" id="GO:0003995">
    <property type="term" value="F:acyl-CoA dehydrogenase activity"/>
    <property type="evidence" value="ECO:0007669"/>
    <property type="project" value="TreeGrafter"/>
</dbReference>
<dbReference type="Gene3D" id="2.40.110.10">
    <property type="entry name" value="Butyryl-CoA Dehydrogenase, subunit A, domain 2"/>
    <property type="match status" value="1"/>
</dbReference>
<keyword evidence="3 6" id="KW-0285">Flavoprotein</keyword>
<evidence type="ECO:0000256" key="5">
    <source>
        <dbReference type="ARBA" id="ARBA00023002"/>
    </source>
</evidence>
<dbReference type="GO" id="GO:0050660">
    <property type="term" value="F:flavin adenine dinucleotide binding"/>
    <property type="evidence" value="ECO:0007669"/>
    <property type="project" value="InterPro"/>
</dbReference>
<evidence type="ECO:0000256" key="3">
    <source>
        <dbReference type="ARBA" id="ARBA00022630"/>
    </source>
</evidence>
<dbReference type="InterPro" id="IPR036250">
    <property type="entry name" value="AcylCo_DH-like_C"/>
</dbReference>
<dbReference type="FunFam" id="2.40.110.10:FF:000002">
    <property type="entry name" value="Acyl-CoA dehydrogenase fadE12"/>
    <property type="match status" value="1"/>
</dbReference>
<evidence type="ECO:0000256" key="2">
    <source>
        <dbReference type="ARBA" id="ARBA00009347"/>
    </source>
</evidence>
<dbReference type="Pfam" id="PF00441">
    <property type="entry name" value="Acyl-CoA_dh_1"/>
    <property type="match status" value="1"/>
</dbReference>
<dbReference type="SUPFAM" id="SSF56645">
    <property type="entry name" value="Acyl-CoA dehydrogenase NM domain-like"/>
    <property type="match status" value="1"/>
</dbReference>
<keyword evidence="4 6" id="KW-0274">FAD</keyword>
<dbReference type="PANTHER" id="PTHR43884">
    <property type="entry name" value="ACYL-COA DEHYDROGENASE"/>
    <property type="match status" value="1"/>
</dbReference>
<feature type="domain" description="Acyl-CoA oxidase/dehydrogenase middle" evidence="8">
    <location>
        <begin position="130"/>
        <end position="225"/>
    </location>
</feature>
<dbReference type="PANTHER" id="PTHR43884:SF12">
    <property type="entry name" value="ISOVALERYL-COA DEHYDROGENASE, MITOCHONDRIAL-RELATED"/>
    <property type="match status" value="1"/>
</dbReference>
<comment type="similarity">
    <text evidence="2 6">Belongs to the acyl-CoA dehydrogenase family.</text>
</comment>
<evidence type="ECO:0000313" key="10">
    <source>
        <dbReference type="EMBL" id="BBD72066.1"/>
    </source>
</evidence>
<dbReference type="SUPFAM" id="SSF47203">
    <property type="entry name" value="Acyl-CoA dehydrogenase C-terminal domain-like"/>
    <property type="match status" value="1"/>
</dbReference>
<protein>
    <submittedName>
        <fullName evidence="10">Acyl-CoA dehydrogenase</fullName>
    </submittedName>
</protein>
<dbReference type="PIRSF" id="PIRSF016578">
    <property type="entry name" value="HsaA"/>
    <property type="match status" value="1"/>
</dbReference>
<dbReference type="InterPro" id="IPR037069">
    <property type="entry name" value="AcylCoA_DH/ox_N_sf"/>
</dbReference>
<dbReference type="EMBL" id="AP018553">
    <property type="protein sequence ID" value="BBD72066.1"/>
    <property type="molecule type" value="Genomic_DNA"/>
</dbReference>
<gene>
    <name evidence="10" type="ORF">HS1genome_0455</name>
</gene>
<feature type="domain" description="Acyl-CoA dehydrogenase/oxidase C-terminal" evidence="7">
    <location>
        <begin position="237"/>
        <end position="353"/>
    </location>
</feature>
<dbReference type="AlphaFoldDB" id="A0A348B1L4"/>
<sequence>MTLPFSPQDFKVELREEHELLRQSVRELCESRVRPYVEKGEREMAIPPEVRGELARAGIYGMNVPREYGGQEADLLSQAITIEEISRVWPSLSTHVFGYWLFNVPMVRFASERLRSEHLPEVASGRAVVAFANTEPSGGSDVAGMRTTARKVGSHYVINGRKTFVTNGGIADRLLVTARTSQGERRWMGISMFLASREHGFKVEGRIETSGVRASNTAQLLFEDVRVPEGNLVGEEGNGFKQTMLAFDYSRVSVAAQGVGLAQAALEASLSYSSQREAFGQPVASFQMVQERLADAMAEVAAARLLTYFAASLLDRGNLQDGVVAASMAKFYATEVAERAASRAIEVHGGTGSPRRWRGC</sequence>
<evidence type="ECO:0000256" key="4">
    <source>
        <dbReference type="ARBA" id="ARBA00022827"/>
    </source>
</evidence>
<name>A0A348B1L4_9CREN</name>
<dbReference type="Gene3D" id="1.10.540.10">
    <property type="entry name" value="Acyl-CoA dehydrogenase/oxidase, N-terminal domain"/>
    <property type="match status" value="1"/>
</dbReference>
<evidence type="ECO:0000256" key="6">
    <source>
        <dbReference type="RuleBase" id="RU362125"/>
    </source>
</evidence>
<dbReference type="Pfam" id="PF02770">
    <property type="entry name" value="Acyl-CoA_dh_M"/>
    <property type="match status" value="1"/>
</dbReference>
<dbReference type="Pfam" id="PF02771">
    <property type="entry name" value="Acyl-CoA_dh_N"/>
    <property type="match status" value="1"/>
</dbReference>
<evidence type="ECO:0000259" key="9">
    <source>
        <dbReference type="Pfam" id="PF02771"/>
    </source>
</evidence>
<dbReference type="KEGG" id="sacd:HS1genome_0455"/>
<proteinExistence type="inferred from homology"/>
<evidence type="ECO:0000259" key="7">
    <source>
        <dbReference type="Pfam" id="PF00441"/>
    </source>
</evidence>
<dbReference type="InterPro" id="IPR009075">
    <property type="entry name" value="AcylCo_DH/oxidase_C"/>
</dbReference>
<feature type="domain" description="Acyl-CoA dehydrogenase/oxidase N-terminal" evidence="9">
    <location>
        <begin position="16"/>
        <end position="125"/>
    </location>
</feature>
<dbReference type="Proteomes" id="UP000276741">
    <property type="component" value="Chromosome"/>
</dbReference>
<organism evidence="10 11">
    <name type="scientific">Sulfodiicoccus acidiphilus</name>
    <dbReference type="NCBI Taxonomy" id="1670455"/>
    <lineage>
        <taxon>Archaea</taxon>
        <taxon>Thermoproteota</taxon>
        <taxon>Thermoprotei</taxon>
        <taxon>Sulfolobales</taxon>
        <taxon>Sulfolobaceae</taxon>
        <taxon>Sulfodiicoccus</taxon>
    </lineage>
</organism>
<keyword evidence="5 6" id="KW-0560">Oxidoreductase</keyword>
<evidence type="ECO:0000256" key="1">
    <source>
        <dbReference type="ARBA" id="ARBA00001974"/>
    </source>
</evidence>
<dbReference type="InterPro" id="IPR046373">
    <property type="entry name" value="Acyl-CoA_Oxase/DH_mid-dom_sf"/>
</dbReference>
<dbReference type="InterPro" id="IPR009100">
    <property type="entry name" value="AcylCoA_DH/oxidase_NM_dom_sf"/>
</dbReference>
<dbReference type="Gene3D" id="1.20.140.10">
    <property type="entry name" value="Butyryl-CoA Dehydrogenase, subunit A, domain 3"/>
    <property type="match status" value="1"/>
</dbReference>
<evidence type="ECO:0000259" key="8">
    <source>
        <dbReference type="Pfam" id="PF02770"/>
    </source>
</evidence>
<dbReference type="InterPro" id="IPR006091">
    <property type="entry name" value="Acyl-CoA_Oxase/DH_mid-dom"/>
</dbReference>
<keyword evidence="11" id="KW-1185">Reference proteome</keyword>
<reference evidence="11" key="1">
    <citation type="submission" date="2018-04" db="EMBL/GenBank/DDBJ databases">
        <title>Complete genome sequence of Sulfodiicoccus acidiphilus strain HS-1.</title>
        <authorList>
            <person name="Sakai H.D."/>
            <person name="Kurosawa N."/>
        </authorList>
    </citation>
    <scope>NUCLEOTIDE SEQUENCE [LARGE SCALE GENOMIC DNA]</scope>
    <source>
        <strain evidence="11">HS-1</strain>
    </source>
</reference>
<evidence type="ECO:0000313" key="11">
    <source>
        <dbReference type="Proteomes" id="UP000276741"/>
    </source>
</evidence>
<accession>A0A348B1L4</accession>
<comment type="cofactor">
    <cofactor evidence="1 6">
        <name>FAD</name>
        <dbReference type="ChEBI" id="CHEBI:57692"/>
    </cofactor>
</comment>